<evidence type="ECO:0000313" key="2">
    <source>
        <dbReference type="EMBL" id="CAH9094299.1"/>
    </source>
</evidence>
<reference evidence="2" key="1">
    <citation type="submission" date="2022-07" db="EMBL/GenBank/DDBJ databases">
        <authorList>
            <person name="Macas J."/>
            <person name="Novak P."/>
            <person name="Neumann P."/>
        </authorList>
    </citation>
    <scope>NUCLEOTIDE SEQUENCE</scope>
</reference>
<sequence length="312" mass="36131">MVLQPSMCPICRRNNDTTDHIFYGCSFSNNIWNYFARILNIPIPTNLLSVRNIFFVWWLEAGSKTLTDVFRHNLPGIISWHIWKVYTDLIWGSLLSIPTVENIIWRIKLYTQTWVQSFNSSKFCSIDKILYEENLIPSNFKSNMVLQPIRWIKLKRGLKLNVDAAYLPGKASGDAILRNELGVFIGAISFPMVTCSNLHVELLALLRATTWAINEGFGSFQVECDAKEIVDYVSGRKRDRWMEEIDGFRRLCFRKGIRFRHILREVNELAHLLARLSSAHFRHWSDLNLLPGPVKSAATLDLFGLPSFRFMT</sequence>
<feature type="domain" description="RNase H type-1" evidence="1">
    <location>
        <begin position="161"/>
        <end position="275"/>
    </location>
</feature>
<gene>
    <name evidence="2" type="ORF">CEURO_LOCUS12684</name>
</gene>
<dbReference type="PANTHER" id="PTHR47723">
    <property type="entry name" value="OS05G0353850 PROTEIN"/>
    <property type="match status" value="1"/>
</dbReference>
<dbReference type="Proteomes" id="UP001152484">
    <property type="component" value="Unassembled WGS sequence"/>
</dbReference>
<organism evidence="2 3">
    <name type="scientific">Cuscuta europaea</name>
    <name type="common">European dodder</name>
    <dbReference type="NCBI Taxonomy" id="41803"/>
    <lineage>
        <taxon>Eukaryota</taxon>
        <taxon>Viridiplantae</taxon>
        <taxon>Streptophyta</taxon>
        <taxon>Embryophyta</taxon>
        <taxon>Tracheophyta</taxon>
        <taxon>Spermatophyta</taxon>
        <taxon>Magnoliopsida</taxon>
        <taxon>eudicotyledons</taxon>
        <taxon>Gunneridae</taxon>
        <taxon>Pentapetalae</taxon>
        <taxon>asterids</taxon>
        <taxon>lamiids</taxon>
        <taxon>Solanales</taxon>
        <taxon>Convolvulaceae</taxon>
        <taxon>Cuscuteae</taxon>
        <taxon>Cuscuta</taxon>
        <taxon>Cuscuta subgen. Cuscuta</taxon>
    </lineage>
</organism>
<dbReference type="Gene3D" id="3.30.420.10">
    <property type="entry name" value="Ribonuclease H-like superfamily/Ribonuclease H"/>
    <property type="match status" value="1"/>
</dbReference>
<dbReference type="PANTHER" id="PTHR47723:SF4">
    <property type="entry name" value="PENTATRICOPEPTIDE REPEAT-CONTAINING-LIKE PROTEIN"/>
    <property type="match status" value="1"/>
</dbReference>
<dbReference type="CDD" id="cd06222">
    <property type="entry name" value="RNase_H_like"/>
    <property type="match status" value="1"/>
</dbReference>
<proteinExistence type="predicted"/>
<dbReference type="InterPro" id="IPR036397">
    <property type="entry name" value="RNaseH_sf"/>
</dbReference>
<protein>
    <recommendedName>
        <fullName evidence="1">RNase H type-1 domain-containing protein</fullName>
    </recommendedName>
</protein>
<evidence type="ECO:0000259" key="1">
    <source>
        <dbReference type="Pfam" id="PF13456"/>
    </source>
</evidence>
<name>A0A9P1EBL6_CUSEU</name>
<dbReference type="AlphaFoldDB" id="A0A9P1EBL6"/>
<dbReference type="InterPro" id="IPR012337">
    <property type="entry name" value="RNaseH-like_sf"/>
</dbReference>
<comment type="caution">
    <text evidence="2">The sequence shown here is derived from an EMBL/GenBank/DDBJ whole genome shotgun (WGS) entry which is preliminary data.</text>
</comment>
<dbReference type="SUPFAM" id="SSF53098">
    <property type="entry name" value="Ribonuclease H-like"/>
    <property type="match status" value="1"/>
</dbReference>
<dbReference type="EMBL" id="CAMAPE010000031">
    <property type="protein sequence ID" value="CAH9094299.1"/>
    <property type="molecule type" value="Genomic_DNA"/>
</dbReference>
<dbReference type="Pfam" id="PF13456">
    <property type="entry name" value="RVT_3"/>
    <property type="match status" value="1"/>
</dbReference>
<dbReference type="GO" id="GO:0003676">
    <property type="term" value="F:nucleic acid binding"/>
    <property type="evidence" value="ECO:0007669"/>
    <property type="project" value="InterPro"/>
</dbReference>
<dbReference type="InterPro" id="IPR002156">
    <property type="entry name" value="RNaseH_domain"/>
</dbReference>
<evidence type="ECO:0000313" key="3">
    <source>
        <dbReference type="Proteomes" id="UP001152484"/>
    </source>
</evidence>
<dbReference type="GO" id="GO:0004523">
    <property type="term" value="F:RNA-DNA hybrid ribonuclease activity"/>
    <property type="evidence" value="ECO:0007669"/>
    <property type="project" value="InterPro"/>
</dbReference>
<dbReference type="OrthoDB" id="1712074at2759"/>
<accession>A0A9P1EBL6</accession>
<keyword evidence="3" id="KW-1185">Reference proteome</keyword>
<dbReference type="InterPro" id="IPR044730">
    <property type="entry name" value="RNase_H-like_dom_plant"/>
</dbReference>
<dbReference type="InterPro" id="IPR053151">
    <property type="entry name" value="RNase_H-like"/>
</dbReference>